<organism evidence="1 2">
    <name type="scientific">Diphasiastrum complanatum</name>
    <name type="common">Issler's clubmoss</name>
    <name type="synonym">Lycopodium complanatum</name>
    <dbReference type="NCBI Taxonomy" id="34168"/>
    <lineage>
        <taxon>Eukaryota</taxon>
        <taxon>Viridiplantae</taxon>
        <taxon>Streptophyta</taxon>
        <taxon>Embryophyta</taxon>
        <taxon>Tracheophyta</taxon>
        <taxon>Lycopodiopsida</taxon>
        <taxon>Lycopodiales</taxon>
        <taxon>Lycopodiaceae</taxon>
        <taxon>Lycopodioideae</taxon>
        <taxon>Diphasiastrum</taxon>
    </lineage>
</organism>
<proteinExistence type="predicted"/>
<keyword evidence="2" id="KW-1185">Reference proteome</keyword>
<comment type="caution">
    <text evidence="1">The sequence shown here is derived from an EMBL/GenBank/DDBJ whole genome shotgun (WGS) entry which is preliminary data.</text>
</comment>
<dbReference type="Proteomes" id="UP001162992">
    <property type="component" value="Chromosome 3"/>
</dbReference>
<sequence length="133" mass="15013">MEEASSASPLNIPTTDAKVWATFQQNFGQVQFLLDHNRLLVKEINQNHESNLAECLNRNSTLTRELNGNMGKVVALYGGLSTSFVDAFESPHQGDSRATPNSDRETVKFSTYQGQKKGRPSLDQGRMWCMRRY</sequence>
<dbReference type="EMBL" id="CM055094">
    <property type="protein sequence ID" value="KAJ7562026.1"/>
    <property type="molecule type" value="Genomic_DNA"/>
</dbReference>
<protein>
    <submittedName>
        <fullName evidence="1">Uncharacterized protein</fullName>
    </submittedName>
</protein>
<accession>A0ACC2E6D2</accession>
<name>A0ACC2E6D2_DIPCM</name>
<evidence type="ECO:0000313" key="1">
    <source>
        <dbReference type="EMBL" id="KAJ7562026.1"/>
    </source>
</evidence>
<reference evidence="2" key="1">
    <citation type="journal article" date="2024" name="Proc. Natl. Acad. Sci. U.S.A.">
        <title>Extraordinary preservation of gene collinearity over three hundred million years revealed in homosporous lycophytes.</title>
        <authorList>
            <person name="Li C."/>
            <person name="Wickell D."/>
            <person name="Kuo L.Y."/>
            <person name="Chen X."/>
            <person name="Nie B."/>
            <person name="Liao X."/>
            <person name="Peng D."/>
            <person name="Ji J."/>
            <person name="Jenkins J."/>
            <person name="Williams M."/>
            <person name="Shu S."/>
            <person name="Plott C."/>
            <person name="Barry K."/>
            <person name="Rajasekar S."/>
            <person name="Grimwood J."/>
            <person name="Han X."/>
            <person name="Sun S."/>
            <person name="Hou Z."/>
            <person name="He W."/>
            <person name="Dai G."/>
            <person name="Sun C."/>
            <person name="Schmutz J."/>
            <person name="Leebens-Mack J.H."/>
            <person name="Li F.W."/>
            <person name="Wang L."/>
        </authorList>
    </citation>
    <scope>NUCLEOTIDE SEQUENCE [LARGE SCALE GENOMIC DNA]</scope>
    <source>
        <strain evidence="2">cv. PW_Plant_1</strain>
    </source>
</reference>
<gene>
    <name evidence="1" type="ORF">O6H91_03G052600</name>
</gene>
<evidence type="ECO:0000313" key="2">
    <source>
        <dbReference type="Proteomes" id="UP001162992"/>
    </source>
</evidence>